<keyword evidence="1" id="KW-1133">Transmembrane helix</keyword>
<sequence>MGNYTCANCRLPDFRSFIALVYFIGLLHLPLSTFPFTKVYSFYNQITSSTNYVLIFRNWSGKPH</sequence>
<feature type="transmembrane region" description="Helical" evidence="1">
    <location>
        <begin position="17"/>
        <end position="36"/>
    </location>
</feature>
<gene>
    <name evidence="2" type="ORF">EPI10_019594</name>
</gene>
<comment type="caution">
    <text evidence="2">The sequence shown here is derived from an EMBL/GenBank/DDBJ whole genome shotgun (WGS) entry which is preliminary data.</text>
</comment>
<keyword evidence="1" id="KW-0472">Membrane</keyword>
<protein>
    <submittedName>
        <fullName evidence="2">Uncharacterized protein</fullName>
    </submittedName>
</protein>
<proteinExistence type="predicted"/>
<organism evidence="2 3">
    <name type="scientific">Gossypium australe</name>
    <dbReference type="NCBI Taxonomy" id="47621"/>
    <lineage>
        <taxon>Eukaryota</taxon>
        <taxon>Viridiplantae</taxon>
        <taxon>Streptophyta</taxon>
        <taxon>Embryophyta</taxon>
        <taxon>Tracheophyta</taxon>
        <taxon>Spermatophyta</taxon>
        <taxon>Magnoliopsida</taxon>
        <taxon>eudicotyledons</taxon>
        <taxon>Gunneridae</taxon>
        <taxon>Pentapetalae</taxon>
        <taxon>rosids</taxon>
        <taxon>malvids</taxon>
        <taxon>Malvales</taxon>
        <taxon>Malvaceae</taxon>
        <taxon>Malvoideae</taxon>
        <taxon>Gossypium</taxon>
    </lineage>
</organism>
<dbReference type="EMBL" id="SMMG02000003">
    <property type="protein sequence ID" value="KAA3479038.1"/>
    <property type="molecule type" value="Genomic_DNA"/>
</dbReference>
<dbReference type="AlphaFoldDB" id="A0A5B6WD14"/>
<accession>A0A5B6WD14</accession>
<evidence type="ECO:0000313" key="2">
    <source>
        <dbReference type="EMBL" id="KAA3479038.1"/>
    </source>
</evidence>
<dbReference type="Proteomes" id="UP000325315">
    <property type="component" value="Unassembled WGS sequence"/>
</dbReference>
<evidence type="ECO:0000313" key="3">
    <source>
        <dbReference type="Proteomes" id="UP000325315"/>
    </source>
</evidence>
<keyword evidence="1" id="KW-0812">Transmembrane</keyword>
<keyword evidence="3" id="KW-1185">Reference proteome</keyword>
<name>A0A5B6WD14_9ROSI</name>
<evidence type="ECO:0000256" key="1">
    <source>
        <dbReference type="SAM" id="Phobius"/>
    </source>
</evidence>
<reference evidence="3" key="1">
    <citation type="journal article" date="2019" name="Plant Biotechnol. J.">
        <title>Genome sequencing of the Australian wild diploid species Gossypium australe highlights disease resistance and delayed gland morphogenesis.</title>
        <authorList>
            <person name="Cai Y."/>
            <person name="Cai X."/>
            <person name="Wang Q."/>
            <person name="Wang P."/>
            <person name="Zhang Y."/>
            <person name="Cai C."/>
            <person name="Xu Y."/>
            <person name="Wang K."/>
            <person name="Zhou Z."/>
            <person name="Wang C."/>
            <person name="Geng S."/>
            <person name="Li B."/>
            <person name="Dong Q."/>
            <person name="Hou Y."/>
            <person name="Wang H."/>
            <person name="Ai P."/>
            <person name="Liu Z."/>
            <person name="Yi F."/>
            <person name="Sun M."/>
            <person name="An G."/>
            <person name="Cheng J."/>
            <person name="Zhang Y."/>
            <person name="Shi Q."/>
            <person name="Xie Y."/>
            <person name="Shi X."/>
            <person name="Chang Y."/>
            <person name="Huang F."/>
            <person name="Chen Y."/>
            <person name="Hong S."/>
            <person name="Mi L."/>
            <person name="Sun Q."/>
            <person name="Zhang L."/>
            <person name="Zhou B."/>
            <person name="Peng R."/>
            <person name="Zhang X."/>
            <person name="Liu F."/>
        </authorList>
    </citation>
    <scope>NUCLEOTIDE SEQUENCE [LARGE SCALE GENOMIC DNA]</scope>
    <source>
        <strain evidence="3">cv. PA1801</strain>
    </source>
</reference>